<feature type="transmembrane region" description="Helical" evidence="7">
    <location>
        <begin position="267"/>
        <end position="289"/>
    </location>
</feature>
<keyword evidence="10" id="KW-1185">Reference proteome</keyword>
<feature type="transmembrane region" description="Helical" evidence="7">
    <location>
        <begin position="106"/>
        <end position="127"/>
    </location>
</feature>
<keyword evidence="4 7" id="KW-0812">Transmembrane</keyword>
<feature type="transmembrane region" description="Helical" evidence="7">
    <location>
        <begin position="50"/>
        <end position="69"/>
    </location>
</feature>
<dbReference type="InterPro" id="IPR020846">
    <property type="entry name" value="MFS_dom"/>
</dbReference>
<dbReference type="Pfam" id="PF07690">
    <property type="entry name" value="MFS_1"/>
    <property type="match status" value="1"/>
</dbReference>
<dbReference type="Proteomes" id="UP001597018">
    <property type="component" value="Unassembled WGS sequence"/>
</dbReference>
<evidence type="ECO:0000259" key="8">
    <source>
        <dbReference type="PROSITE" id="PS50850"/>
    </source>
</evidence>
<keyword evidence="3" id="KW-1003">Cell membrane</keyword>
<evidence type="ECO:0000256" key="2">
    <source>
        <dbReference type="ARBA" id="ARBA00022448"/>
    </source>
</evidence>
<feature type="transmembrane region" description="Helical" evidence="7">
    <location>
        <begin position="309"/>
        <end position="326"/>
    </location>
</feature>
<feature type="transmembrane region" description="Helical" evidence="7">
    <location>
        <begin position="226"/>
        <end position="247"/>
    </location>
</feature>
<feature type="transmembrane region" description="Helical" evidence="7">
    <location>
        <begin position="364"/>
        <end position="389"/>
    </location>
</feature>
<accession>A0ABW3G4A3</accession>
<keyword evidence="2" id="KW-0813">Transport</keyword>
<dbReference type="InterPro" id="IPR011701">
    <property type="entry name" value="MFS"/>
</dbReference>
<evidence type="ECO:0000256" key="7">
    <source>
        <dbReference type="SAM" id="Phobius"/>
    </source>
</evidence>
<feature type="domain" description="Major facilitator superfamily (MFS) profile" evidence="8">
    <location>
        <begin position="15"/>
        <end position="495"/>
    </location>
</feature>
<reference evidence="10" key="1">
    <citation type="journal article" date="2019" name="Int. J. Syst. Evol. Microbiol.">
        <title>The Global Catalogue of Microorganisms (GCM) 10K type strain sequencing project: providing services to taxonomists for standard genome sequencing and annotation.</title>
        <authorList>
            <consortium name="The Broad Institute Genomics Platform"/>
            <consortium name="The Broad Institute Genome Sequencing Center for Infectious Disease"/>
            <person name="Wu L."/>
            <person name="Ma J."/>
        </authorList>
    </citation>
    <scope>NUCLEOTIDE SEQUENCE [LARGE SCALE GENOMIC DNA]</scope>
    <source>
        <strain evidence="10">CCUG 56401</strain>
    </source>
</reference>
<evidence type="ECO:0000256" key="3">
    <source>
        <dbReference type="ARBA" id="ARBA00022475"/>
    </source>
</evidence>
<evidence type="ECO:0000256" key="4">
    <source>
        <dbReference type="ARBA" id="ARBA00022692"/>
    </source>
</evidence>
<feature type="transmembrane region" description="Helical" evidence="7">
    <location>
        <begin position="167"/>
        <end position="189"/>
    </location>
</feature>
<feature type="transmembrane region" description="Helical" evidence="7">
    <location>
        <begin position="201"/>
        <end position="220"/>
    </location>
</feature>
<dbReference type="InterPro" id="IPR036259">
    <property type="entry name" value="MFS_trans_sf"/>
</dbReference>
<feature type="transmembrane region" description="Helical" evidence="7">
    <location>
        <begin position="468"/>
        <end position="491"/>
    </location>
</feature>
<dbReference type="SUPFAM" id="SSF103473">
    <property type="entry name" value="MFS general substrate transporter"/>
    <property type="match status" value="1"/>
</dbReference>
<comment type="caution">
    <text evidence="9">The sequence shown here is derived from an EMBL/GenBank/DDBJ whole genome shotgun (WGS) entry which is preliminary data.</text>
</comment>
<evidence type="ECO:0000313" key="10">
    <source>
        <dbReference type="Proteomes" id="UP001597018"/>
    </source>
</evidence>
<name>A0ABW3G4A3_9PSEU</name>
<dbReference type="PROSITE" id="PS50850">
    <property type="entry name" value="MFS"/>
    <property type="match status" value="1"/>
</dbReference>
<comment type="subcellular location">
    <subcellularLocation>
        <location evidence="1">Cell membrane</location>
        <topology evidence="1">Multi-pass membrane protein</topology>
    </subcellularLocation>
</comment>
<gene>
    <name evidence="9" type="ORF">ACFQ16_27790</name>
</gene>
<dbReference type="PANTHER" id="PTHR42718">
    <property type="entry name" value="MAJOR FACILITATOR SUPERFAMILY MULTIDRUG TRANSPORTER MFSC"/>
    <property type="match status" value="1"/>
</dbReference>
<dbReference type="PANTHER" id="PTHR42718:SF47">
    <property type="entry name" value="METHYL VIOLOGEN RESISTANCE PROTEIN SMVA"/>
    <property type="match status" value="1"/>
</dbReference>
<proteinExistence type="predicted"/>
<evidence type="ECO:0000256" key="5">
    <source>
        <dbReference type="ARBA" id="ARBA00022989"/>
    </source>
</evidence>
<feature type="transmembrane region" description="Helical" evidence="7">
    <location>
        <begin position="139"/>
        <end position="161"/>
    </location>
</feature>
<organism evidence="9 10">
    <name type="scientific">Saccharopolyspora rosea</name>
    <dbReference type="NCBI Taxonomy" id="524884"/>
    <lineage>
        <taxon>Bacteria</taxon>
        <taxon>Bacillati</taxon>
        <taxon>Actinomycetota</taxon>
        <taxon>Actinomycetes</taxon>
        <taxon>Pseudonocardiales</taxon>
        <taxon>Pseudonocardiaceae</taxon>
        <taxon>Saccharopolyspora</taxon>
    </lineage>
</organism>
<protein>
    <submittedName>
        <fullName evidence="9">MFS transporter</fullName>
    </submittedName>
</protein>
<feature type="transmembrane region" description="Helical" evidence="7">
    <location>
        <begin position="81"/>
        <end position="100"/>
    </location>
</feature>
<feature type="transmembrane region" description="Helical" evidence="7">
    <location>
        <begin position="333"/>
        <end position="352"/>
    </location>
</feature>
<dbReference type="EMBL" id="JBHTIW010000036">
    <property type="protein sequence ID" value="MFD0923562.1"/>
    <property type="molecule type" value="Genomic_DNA"/>
</dbReference>
<dbReference type="Gene3D" id="1.20.1250.20">
    <property type="entry name" value="MFS general substrate transporter like domains"/>
    <property type="match status" value="1"/>
</dbReference>
<keyword evidence="5 7" id="KW-1133">Transmembrane helix</keyword>
<dbReference type="Gene3D" id="1.20.1720.10">
    <property type="entry name" value="Multidrug resistance protein D"/>
    <property type="match status" value="1"/>
</dbReference>
<dbReference type="RefSeq" id="WP_263247142.1">
    <property type="nucleotide sequence ID" value="NZ_BAABLT010000012.1"/>
</dbReference>
<evidence type="ECO:0000256" key="1">
    <source>
        <dbReference type="ARBA" id="ARBA00004651"/>
    </source>
</evidence>
<keyword evidence="6 7" id="KW-0472">Membrane</keyword>
<dbReference type="CDD" id="cd17321">
    <property type="entry name" value="MFS_MMR_MDR_like"/>
    <property type="match status" value="1"/>
</dbReference>
<sequence>MTAATATRTGHRWVAFAVLLLAVLLVSVDGTVLGVAAPFISRDLATSGPQLLWIADVYSFVLAGLLVTMGGLGDRIGRKKLLMCGATAFGVLSAFSAYAPTAAVLIAARALLGVAGATLMPSTLALIRALFPDARARSLAVGIWSAAASAGASCGPVLGGFLLEHFWWGSVFLINVPVVAVLVPAGLALLPESRDPAPGPWDLLGVAWSLVGMIGTVYAVKEAAVHGLRADVVVAAVVGVTALALFVRRQSRSRHPLVDVRLFCDRAFSGVIGATLLAVLGLSGLLYFLSQFFQLVQGYSPLQAGVAEVPAVIGSVLFGVLAGVLARRWSTRAVLSAGLALVCLAMAALVPIGPDTGYPLLGTALFVLGSGIGLSFTVAGDVVLSIVPAERAGAASAVSETAYELGTALGIALLGSVVTGVYRGFDGPPGTPSAAHDSLASAVEIAETLPAHHAATLLTAAQHAFTHALAVASAVGAVLLLVAAVAVWPLLAPTAAPSRRT</sequence>
<evidence type="ECO:0000313" key="9">
    <source>
        <dbReference type="EMBL" id="MFD0923562.1"/>
    </source>
</evidence>
<feature type="transmembrane region" description="Helical" evidence="7">
    <location>
        <begin position="401"/>
        <end position="422"/>
    </location>
</feature>
<evidence type="ECO:0000256" key="6">
    <source>
        <dbReference type="ARBA" id="ARBA00023136"/>
    </source>
</evidence>